<proteinExistence type="predicted"/>
<protein>
    <submittedName>
        <fullName evidence="3">LAFE_0A01112g1_1</fullName>
    </submittedName>
</protein>
<name>A0A1G4M687_LACFM</name>
<dbReference type="AlphaFoldDB" id="A0A1G4M687"/>
<gene>
    <name evidence="3" type="ORF">LAFE_0A01112G</name>
</gene>
<sequence>MHSRSSIHSSVVFGLSAAVIASVISNMTMSLPSWKHPPSNTSEVETTFTLMEPVCQCSCPPLQVSWYDVFQFLGKEFSEVDPQWAIIAASLLVMLAHRLRRNFKPVMQNNSTSTETDLSDSCLDESNSNSDFTQYELRQRALLQFQKNKSEPINFKYGYKDNDDLDDSDIDEKSIAEIIRRYSLRNPSPSVRASSEDPTDRTLDTMDQDNTTLSHASKLASKSDRVSGTSIFSRDEDISCKVVSKSSNSSLTIHFQPSYPKPKLMKAELNQEQVYSEPFIY</sequence>
<accession>A0A1G4M687</accession>
<dbReference type="OrthoDB" id="4035759at2759"/>
<feature type="transmembrane region" description="Helical" evidence="2">
    <location>
        <begin position="82"/>
        <end position="99"/>
    </location>
</feature>
<reference evidence="3 4" key="1">
    <citation type="submission" date="2016-03" db="EMBL/GenBank/DDBJ databases">
        <authorList>
            <person name="Devillers H."/>
        </authorList>
    </citation>
    <scope>NUCLEOTIDE SEQUENCE [LARGE SCALE GENOMIC DNA]</scope>
    <source>
        <strain evidence="3">CBS 6772</strain>
    </source>
</reference>
<dbReference type="Proteomes" id="UP000190831">
    <property type="component" value="Chromosome A"/>
</dbReference>
<dbReference type="EMBL" id="LT598487">
    <property type="protein sequence ID" value="SCV99344.1"/>
    <property type="molecule type" value="Genomic_DNA"/>
</dbReference>
<keyword evidence="2" id="KW-0812">Transmembrane</keyword>
<feature type="compositionally biased region" description="Basic and acidic residues" evidence="1">
    <location>
        <begin position="194"/>
        <end position="204"/>
    </location>
</feature>
<dbReference type="OMA" id="HTCHCAR"/>
<evidence type="ECO:0000256" key="1">
    <source>
        <dbReference type="SAM" id="MobiDB-lite"/>
    </source>
</evidence>
<evidence type="ECO:0000313" key="3">
    <source>
        <dbReference type="EMBL" id="SCV99344.1"/>
    </source>
</evidence>
<evidence type="ECO:0000256" key="2">
    <source>
        <dbReference type="SAM" id="Phobius"/>
    </source>
</evidence>
<evidence type="ECO:0000313" key="4">
    <source>
        <dbReference type="Proteomes" id="UP000190831"/>
    </source>
</evidence>
<feature type="transmembrane region" description="Helical" evidence="2">
    <location>
        <begin position="12"/>
        <end position="31"/>
    </location>
</feature>
<keyword evidence="2" id="KW-0472">Membrane</keyword>
<keyword evidence="4" id="KW-1185">Reference proteome</keyword>
<organism evidence="3 4">
    <name type="scientific">Lachancea fermentati</name>
    <name type="common">Zygosaccharomyces fermentati</name>
    <dbReference type="NCBI Taxonomy" id="4955"/>
    <lineage>
        <taxon>Eukaryota</taxon>
        <taxon>Fungi</taxon>
        <taxon>Dikarya</taxon>
        <taxon>Ascomycota</taxon>
        <taxon>Saccharomycotina</taxon>
        <taxon>Saccharomycetes</taxon>
        <taxon>Saccharomycetales</taxon>
        <taxon>Saccharomycetaceae</taxon>
        <taxon>Lachancea</taxon>
    </lineage>
</organism>
<feature type="region of interest" description="Disordered" evidence="1">
    <location>
        <begin position="187"/>
        <end position="207"/>
    </location>
</feature>
<keyword evidence="2" id="KW-1133">Transmembrane helix</keyword>